<comment type="catalytic activity">
    <reaction evidence="7">
        <text>[thioredoxin]-disulfide + L-methionine + H2O = L-methionine (S)-S-oxide + [thioredoxin]-dithiol</text>
        <dbReference type="Rhea" id="RHEA:19993"/>
        <dbReference type="Rhea" id="RHEA-COMP:10698"/>
        <dbReference type="Rhea" id="RHEA-COMP:10700"/>
        <dbReference type="ChEBI" id="CHEBI:15377"/>
        <dbReference type="ChEBI" id="CHEBI:29950"/>
        <dbReference type="ChEBI" id="CHEBI:50058"/>
        <dbReference type="ChEBI" id="CHEBI:57844"/>
        <dbReference type="ChEBI" id="CHEBI:58772"/>
        <dbReference type="EC" id="1.8.4.11"/>
    </reaction>
</comment>
<gene>
    <name evidence="9" type="ORF">METBISCDRAFT_29396</name>
</gene>
<dbReference type="EC" id="1.8.4.11" evidence="2"/>
<comment type="similarity">
    <text evidence="1">Belongs to the MsrA Met sulfoxide reductase family.</text>
</comment>
<evidence type="ECO:0000256" key="4">
    <source>
        <dbReference type="ARBA" id="ARBA00030273"/>
    </source>
</evidence>
<evidence type="ECO:0000259" key="8">
    <source>
        <dbReference type="Pfam" id="PF01625"/>
    </source>
</evidence>
<evidence type="ECO:0000256" key="1">
    <source>
        <dbReference type="ARBA" id="ARBA00005591"/>
    </source>
</evidence>
<dbReference type="GO" id="GO:0008113">
    <property type="term" value="F:peptide-methionine (S)-S-oxide reductase activity"/>
    <property type="evidence" value="ECO:0007669"/>
    <property type="project" value="UniProtKB-EC"/>
</dbReference>
<evidence type="ECO:0000256" key="7">
    <source>
        <dbReference type="ARBA" id="ARBA00048782"/>
    </source>
</evidence>
<evidence type="ECO:0000256" key="3">
    <source>
        <dbReference type="ARBA" id="ARBA00023002"/>
    </source>
</evidence>
<name>A0A4P9ZI59_9ASCO</name>
<dbReference type="InterPro" id="IPR002569">
    <property type="entry name" value="Met_Sox_Rdtase_MsrA_dom"/>
</dbReference>
<dbReference type="Gene3D" id="3.30.1060.10">
    <property type="entry name" value="Peptide methionine sulphoxide reductase MsrA"/>
    <property type="match status" value="1"/>
</dbReference>
<proteinExistence type="inferred from homology"/>
<accession>A0A4P9ZI59</accession>
<dbReference type="Pfam" id="PF01625">
    <property type="entry name" value="PMSR"/>
    <property type="match status" value="1"/>
</dbReference>
<dbReference type="AlphaFoldDB" id="A0A4P9ZI59"/>
<evidence type="ECO:0000313" key="9">
    <source>
        <dbReference type="EMBL" id="RKP32857.1"/>
    </source>
</evidence>
<dbReference type="PANTHER" id="PTHR42799:SF2">
    <property type="entry name" value="MITOCHONDRIAL PEPTIDE METHIONINE SULFOXIDE REDUCTASE"/>
    <property type="match status" value="1"/>
</dbReference>
<dbReference type="EMBL" id="ML004429">
    <property type="protein sequence ID" value="RKP32857.1"/>
    <property type="molecule type" value="Genomic_DNA"/>
</dbReference>
<dbReference type="HAMAP" id="MF_01401">
    <property type="entry name" value="MsrA"/>
    <property type="match status" value="1"/>
</dbReference>
<keyword evidence="3" id="KW-0560">Oxidoreductase</keyword>
<protein>
    <recommendedName>
        <fullName evidence="2">peptide-methionine (S)-S-oxide reductase</fullName>
        <ecNumber evidence="2">1.8.4.11</ecNumber>
    </recommendedName>
    <alternativeName>
        <fullName evidence="5">Peptide-methionine (S)-S-oxide reductase</fullName>
    </alternativeName>
    <alternativeName>
        <fullName evidence="4">Protein-methionine-S-oxide reductase</fullName>
    </alternativeName>
</protein>
<dbReference type="PANTHER" id="PTHR42799">
    <property type="entry name" value="MITOCHONDRIAL PEPTIDE METHIONINE SULFOXIDE REDUCTASE"/>
    <property type="match status" value="1"/>
</dbReference>
<dbReference type="InterPro" id="IPR050162">
    <property type="entry name" value="MsrA_MetSO_reductase"/>
</dbReference>
<dbReference type="SUPFAM" id="SSF55068">
    <property type="entry name" value="Peptide methionine sulfoxide reductase"/>
    <property type="match status" value="1"/>
</dbReference>
<dbReference type="NCBIfam" id="TIGR00401">
    <property type="entry name" value="msrA"/>
    <property type="match status" value="1"/>
</dbReference>
<keyword evidence="10" id="KW-1185">Reference proteome</keyword>
<comment type="catalytic activity">
    <reaction evidence="6">
        <text>L-methionyl-[protein] + [thioredoxin]-disulfide + H2O = L-methionyl-(S)-S-oxide-[protein] + [thioredoxin]-dithiol</text>
        <dbReference type="Rhea" id="RHEA:14217"/>
        <dbReference type="Rhea" id="RHEA-COMP:10698"/>
        <dbReference type="Rhea" id="RHEA-COMP:10700"/>
        <dbReference type="Rhea" id="RHEA-COMP:12313"/>
        <dbReference type="Rhea" id="RHEA-COMP:12315"/>
        <dbReference type="ChEBI" id="CHEBI:15377"/>
        <dbReference type="ChEBI" id="CHEBI:16044"/>
        <dbReference type="ChEBI" id="CHEBI:29950"/>
        <dbReference type="ChEBI" id="CHEBI:44120"/>
        <dbReference type="ChEBI" id="CHEBI:50058"/>
        <dbReference type="EC" id="1.8.4.11"/>
    </reaction>
</comment>
<dbReference type="InterPro" id="IPR036509">
    <property type="entry name" value="Met_Sox_Rdtase_MsrA_sf"/>
</dbReference>
<reference evidence="10" key="1">
    <citation type="journal article" date="2018" name="Nat. Microbiol.">
        <title>Leveraging single-cell genomics to expand the fungal tree of life.</title>
        <authorList>
            <person name="Ahrendt S.R."/>
            <person name="Quandt C.A."/>
            <person name="Ciobanu D."/>
            <person name="Clum A."/>
            <person name="Salamov A."/>
            <person name="Andreopoulos B."/>
            <person name="Cheng J.F."/>
            <person name="Woyke T."/>
            <person name="Pelin A."/>
            <person name="Henrissat B."/>
            <person name="Reynolds N.K."/>
            <person name="Benny G.L."/>
            <person name="Smith M.E."/>
            <person name="James T.Y."/>
            <person name="Grigoriev I.V."/>
        </authorList>
    </citation>
    <scope>NUCLEOTIDE SEQUENCE [LARGE SCALE GENOMIC DNA]</scope>
    <source>
        <strain evidence="10">Baker2002</strain>
    </source>
</reference>
<dbReference type="GO" id="GO:0034599">
    <property type="term" value="P:cellular response to oxidative stress"/>
    <property type="evidence" value="ECO:0007669"/>
    <property type="project" value="TreeGrafter"/>
</dbReference>
<evidence type="ECO:0000256" key="5">
    <source>
        <dbReference type="ARBA" id="ARBA00030643"/>
    </source>
</evidence>
<sequence length="174" mass="19889">MAATKVITVAAGCFWGVEKVFSRIFLGRGLLSSKVGYANGSPSFDHVDYRMVCSGNTDFSEAVQLTYDPAVLYVREILEIFFRIHDPTTVNSQGPDVGSQYRSGIYTQSETDLAIAQEVKEYFQKEWYPNKKIVTEIEPLDIWIDAEDYHQQYLEKNPGGYECPTHFLREKPRI</sequence>
<dbReference type="Proteomes" id="UP000268321">
    <property type="component" value="Unassembled WGS sequence"/>
</dbReference>
<feature type="domain" description="Peptide methionine sulphoxide reductase MsrA" evidence="8">
    <location>
        <begin position="7"/>
        <end position="163"/>
    </location>
</feature>
<evidence type="ECO:0000256" key="6">
    <source>
        <dbReference type="ARBA" id="ARBA00047806"/>
    </source>
</evidence>
<evidence type="ECO:0000313" key="10">
    <source>
        <dbReference type="Proteomes" id="UP000268321"/>
    </source>
</evidence>
<evidence type="ECO:0000256" key="2">
    <source>
        <dbReference type="ARBA" id="ARBA00012502"/>
    </source>
</evidence>
<organism evidence="9 10">
    <name type="scientific">Metschnikowia bicuspidata</name>
    <dbReference type="NCBI Taxonomy" id="27322"/>
    <lineage>
        <taxon>Eukaryota</taxon>
        <taxon>Fungi</taxon>
        <taxon>Dikarya</taxon>
        <taxon>Ascomycota</taxon>
        <taxon>Saccharomycotina</taxon>
        <taxon>Pichiomycetes</taxon>
        <taxon>Metschnikowiaceae</taxon>
        <taxon>Metschnikowia</taxon>
    </lineage>
</organism>
<dbReference type="OrthoDB" id="77405at2759"/>
<dbReference type="GO" id="GO:0005737">
    <property type="term" value="C:cytoplasm"/>
    <property type="evidence" value="ECO:0007669"/>
    <property type="project" value="TreeGrafter"/>
</dbReference>